<dbReference type="AlphaFoldDB" id="A0A8T1VVU3"/>
<feature type="compositionally biased region" description="Low complexity" evidence="1">
    <location>
        <begin position="119"/>
        <end position="132"/>
    </location>
</feature>
<feature type="region of interest" description="Disordered" evidence="1">
    <location>
        <begin position="249"/>
        <end position="271"/>
    </location>
</feature>
<sequence length="1131" mass="124621">MGINQQQPARPPQGGTVKPSPLAARTRRSEAAAFPRSDLWSWTDDGAKDELIESMLRECVPPVAVPSTPALSANMSLLALGGNSRSLVSQRQRLATAGQHSHLQAPTGSQTSRKTRTVQSPPTSLSPPQLKPMSSKNLTAAAAASTAADPSTGQEAWKAFKVAHRTNKILAKTRKMISVLTRQNSSMRNVNDGGDQHATHDEDDDGTPGEHDGEAGEGEESEEMRAAAATAAKLIEVKAKFQREVLDDDAADSSQGNGNSNGVGNVQSGPENFWNLYKNSATSKRPDSARGRYIANCQDASLLVLPVLDLKRPSRYERANQALRYDNYYFGDKRAEALGDALQLLPVPVQTLSMKNVGISGSGSSAIMNGIPMKQLKHLNFSENRLGTKGILTIYGTLENSQIHLKSLDLGNNQLGDQAVRTLMQCLLNRCTLEHLDLRRNHIFHAAISIGELLRITTPLASLNLSWNNIRGEPAQHLARCMMENLTLTHLDLSDNTLGNNGKADVDLGTCLATNKSLQFLDISNNHVQAKSVLVYVNGLQQNTVLKNLIIRGNPIGVIGGEAVLRSVASGSVSNCQIDIGDCNLGILDGNLEGTIYGGGTFNLNMSDRSDGILLRELLQLVWKNKTEIVDTSHNGAPFTFNKKDEKALVSSVPSQGSMQIKFQPNYDRHEELISAGGFDRVVRLMDRSFSHSHDGDEAAKLFCIRILAEEYTFTTAEANTLLSLFESHTSQVEKASAAAALIPQILRIPSAQAKTDSAVTEEIYDCASMETPNDFFEDKDADGKIDVCGDICITIGLENLSDIEQSHVEQKVGKWTSFNVNNPSGRYQLNMANSIDRRILMRILEVNKTERKMRQQLKLMDTSHHGLVAQPLQGGFRNMKLNHLPIVMGNNWQLPRLGILEFDFVMTRRPYAICTALNDGAFEQFLKEFKQLQVTAEMKLVGLRSISTLYYFTCSQAQRIMEHFGTFERDPTTGCLFRGEVFIVLFSRIVDEWNLSETLSLLDLTTKMQVLDRLGVLNCFHPLQQIETYRHLQLNAFDQRQMILILVKLATSGEAELTNTQLNGDAIESDVWKTWTSDDKLPAQGVLSCSMRALQGVQSEAQLPSTSVRKKLLQSILFKLEDKAHELALV</sequence>
<reference evidence="2" key="1">
    <citation type="submission" date="2021-02" db="EMBL/GenBank/DDBJ databases">
        <authorList>
            <person name="Palmer J.M."/>
        </authorList>
    </citation>
    <scope>NUCLEOTIDE SEQUENCE</scope>
    <source>
        <strain evidence="2">SCRP734</strain>
    </source>
</reference>
<evidence type="ECO:0000256" key="1">
    <source>
        <dbReference type="SAM" id="MobiDB-lite"/>
    </source>
</evidence>
<dbReference type="InterPro" id="IPR001611">
    <property type="entry name" value="Leu-rich_rpt"/>
</dbReference>
<feature type="region of interest" description="Disordered" evidence="1">
    <location>
        <begin position="89"/>
        <end position="152"/>
    </location>
</feature>
<dbReference type="Pfam" id="PF13516">
    <property type="entry name" value="LRR_6"/>
    <property type="match status" value="2"/>
</dbReference>
<keyword evidence="3" id="KW-1185">Reference proteome</keyword>
<dbReference type="SMART" id="SM00368">
    <property type="entry name" value="LRR_RI"/>
    <property type="match status" value="6"/>
</dbReference>
<name>A0A8T1VVU3_9STRA</name>
<protein>
    <submittedName>
        <fullName evidence="2">NLR, CARD domain-containing protein 3</fullName>
    </submittedName>
</protein>
<dbReference type="Proteomes" id="UP000694044">
    <property type="component" value="Unassembled WGS sequence"/>
</dbReference>
<dbReference type="OrthoDB" id="120976at2759"/>
<feature type="compositionally biased region" description="Polar residues" evidence="1">
    <location>
        <begin position="89"/>
        <end position="112"/>
    </location>
</feature>
<organism evidence="2 3">
    <name type="scientific">Phytophthora pseudosyringae</name>
    <dbReference type="NCBI Taxonomy" id="221518"/>
    <lineage>
        <taxon>Eukaryota</taxon>
        <taxon>Sar</taxon>
        <taxon>Stramenopiles</taxon>
        <taxon>Oomycota</taxon>
        <taxon>Peronosporomycetes</taxon>
        <taxon>Peronosporales</taxon>
        <taxon>Peronosporaceae</taxon>
        <taxon>Phytophthora</taxon>
    </lineage>
</organism>
<dbReference type="InterPro" id="IPR052394">
    <property type="entry name" value="LRR-containing"/>
</dbReference>
<dbReference type="EMBL" id="JAGDFM010000123">
    <property type="protein sequence ID" value="KAG7385351.1"/>
    <property type="molecule type" value="Genomic_DNA"/>
</dbReference>
<feature type="region of interest" description="Disordered" evidence="1">
    <location>
        <begin position="181"/>
        <end position="228"/>
    </location>
</feature>
<evidence type="ECO:0000313" key="2">
    <source>
        <dbReference type="EMBL" id="KAG7385351.1"/>
    </source>
</evidence>
<dbReference type="PANTHER" id="PTHR24114">
    <property type="entry name" value="LEUCINE RICH REPEAT FAMILY PROTEIN"/>
    <property type="match status" value="1"/>
</dbReference>
<gene>
    <name evidence="2" type="primary">NLRC3_2</name>
    <name evidence="2" type="ORF">PHYPSEUDO_001565</name>
</gene>
<proteinExistence type="predicted"/>
<accession>A0A8T1VVU3</accession>
<dbReference type="PANTHER" id="PTHR24114:SF2">
    <property type="entry name" value="F-BOX DOMAIN-CONTAINING PROTEIN-RELATED"/>
    <property type="match status" value="1"/>
</dbReference>
<feature type="compositionally biased region" description="Low complexity" evidence="1">
    <location>
        <begin position="139"/>
        <end position="148"/>
    </location>
</feature>
<feature type="region of interest" description="Disordered" evidence="1">
    <location>
        <begin position="1"/>
        <end position="33"/>
    </location>
</feature>
<feature type="compositionally biased region" description="Low complexity" evidence="1">
    <location>
        <begin position="253"/>
        <end position="269"/>
    </location>
</feature>
<comment type="caution">
    <text evidence="2">The sequence shown here is derived from an EMBL/GenBank/DDBJ whole genome shotgun (WGS) entry which is preliminary data.</text>
</comment>
<evidence type="ECO:0000313" key="3">
    <source>
        <dbReference type="Proteomes" id="UP000694044"/>
    </source>
</evidence>